<keyword evidence="2" id="KW-0472">Membrane</keyword>
<evidence type="ECO:0000313" key="3">
    <source>
        <dbReference type="EMBL" id="KJR84607.1"/>
    </source>
</evidence>
<dbReference type="KEGG" id="ssck:SPSK_09580"/>
<evidence type="ECO:0000313" key="4">
    <source>
        <dbReference type="Proteomes" id="UP000033710"/>
    </source>
</evidence>
<dbReference type="AlphaFoldDB" id="A0A0F2M4Q9"/>
<keyword evidence="2" id="KW-1133">Transmembrane helix</keyword>
<name>A0A0F2M4Q9_SPOSC</name>
<dbReference type="RefSeq" id="XP_016587283.1">
    <property type="nucleotide sequence ID" value="XM_016736152.1"/>
</dbReference>
<dbReference type="Proteomes" id="UP000033710">
    <property type="component" value="Unassembled WGS sequence"/>
</dbReference>
<feature type="compositionally biased region" description="Basic and acidic residues" evidence="1">
    <location>
        <begin position="25"/>
        <end position="39"/>
    </location>
</feature>
<dbReference type="VEuPathDB" id="FungiDB:SPSK_09580"/>
<keyword evidence="2" id="KW-0812">Transmembrane</keyword>
<sequence>MEDGTTEIGKHAMPPLLRVKLPNRQAREEGKRGAVDAGKRAGNCAQGTQHAGRNRLSMNVSRSEQTKHAARIGRSRLIKTNKETQEHFCGISRPLQYVLWWQYAVSCFVGCRFMQSPRIARWLFPLSHNTMLYVVHVKYSGRRLTPAATPAMFTTVFDVARNISPKAREALPNWCPEDEQIHDCTGQTSPSASLLVAPSRLASIPHYPSVVLSLGAIIVPMLLPSFCMAWGILVAVHTTTLLPRRPHGVHCKLSAWPGLCTLSLFLRAPQTGEKRMYDGRRRRQRPVSNRRTFPHTSRKSTNATTQESAAAASRDDRIGQSFPTT</sequence>
<protein>
    <submittedName>
        <fullName evidence="3">Uncharacterized protein</fullName>
    </submittedName>
</protein>
<evidence type="ECO:0000256" key="2">
    <source>
        <dbReference type="SAM" id="Phobius"/>
    </source>
</evidence>
<feature type="compositionally biased region" description="Polar residues" evidence="1">
    <location>
        <begin position="299"/>
        <end position="308"/>
    </location>
</feature>
<organism evidence="3 4">
    <name type="scientific">Sporothrix schenckii 1099-18</name>
    <dbReference type="NCBI Taxonomy" id="1397361"/>
    <lineage>
        <taxon>Eukaryota</taxon>
        <taxon>Fungi</taxon>
        <taxon>Dikarya</taxon>
        <taxon>Ascomycota</taxon>
        <taxon>Pezizomycotina</taxon>
        <taxon>Sordariomycetes</taxon>
        <taxon>Sordariomycetidae</taxon>
        <taxon>Ophiostomatales</taxon>
        <taxon>Ophiostomataceae</taxon>
        <taxon>Sporothrix</taxon>
    </lineage>
</organism>
<dbReference type="GeneID" id="27671429"/>
<feature type="compositionally biased region" description="Polar residues" evidence="1">
    <location>
        <begin position="45"/>
        <end position="63"/>
    </location>
</feature>
<feature type="region of interest" description="Disordered" evidence="1">
    <location>
        <begin position="24"/>
        <end position="65"/>
    </location>
</feature>
<accession>A0A0F2M4Q9</accession>
<feature type="transmembrane region" description="Helical" evidence="2">
    <location>
        <begin position="210"/>
        <end position="236"/>
    </location>
</feature>
<gene>
    <name evidence="3" type="ORF">SPSK_09580</name>
</gene>
<proteinExistence type="predicted"/>
<dbReference type="EMBL" id="AXCR01000007">
    <property type="protein sequence ID" value="KJR84607.1"/>
    <property type="molecule type" value="Genomic_DNA"/>
</dbReference>
<evidence type="ECO:0000256" key="1">
    <source>
        <dbReference type="SAM" id="MobiDB-lite"/>
    </source>
</evidence>
<reference evidence="3 4" key="2">
    <citation type="journal article" date="2015" name="Eukaryot. Cell">
        <title>Asexual propagation of a virulent clone complex in a human and feline outbreak of sporotrichosis.</title>
        <authorList>
            <person name="Teixeira Mde M."/>
            <person name="Rodrigues A.M."/>
            <person name="Tsui C.K."/>
            <person name="de Almeida L.G."/>
            <person name="Van Diepeningen A.D."/>
            <person name="van den Ende B.G."/>
            <person name="Fernandes G.F."/>
            <person name="Kano R."/>
            <person name="Hamelin R.C."/>
            <person name="Lopes-Bezerra L.M."/>
            <person name="Vasconcelos A.T."/>
            <person name="de Hoog S."/>
            <person name="de Camargo Z.P."/>
            <person name="Felipe M.S."/>
        </authorList>
    </citation>
    <scope>NUCLEOTIDE SEQUENCE [LARGE SCALE GENOMIC DNA]</scope>
    <source>
        <strain evidence="3 4">1099-18</strain>
    </source>
</reference>
<comment type="caution">
    <text evidence="3">The sequence shown here is derived from an EMBL/GenBank/DDBJ whole genome shotgun (WGS) entry which is preliminary data.</text>
</comment>
<reference evidence="3 4" key="1">
    <citation type="journal article" date="2014" name="BMC Genomics">
        <title>Comparative genomics of the major fungal agents of human and animal Sporotrichosis: Sporothrix schenckii and Sporothrix brasiliensis.</title>
        <authorList>
            <person name="Teixeira M.M."/>
            <person name="de Almeida L.G."/>
            <person name="Kubitschek-Barreira P."/>
            <person name="Alves F.L."/>
            <person name="Kioshima E.S."/>
            <person name="Abadio A.K."/>
            <person name="Fernandes L."/>
            <person name="Derengowski L.S."/>
            <person name="Ferreira K.S."/>
            <person name="Souza R.C."/>
            <person name="Ruiz J.C."/>
            <person name="de Andrade N.C."/>
            <person name="Paes H.C."/>
            <person name="Nicola A.M."/>
            <person name="Albuquerque P."/>
            <person name="Gerber A.L."/>
            <person name="Martins V.P."/>
            <person name="Peconick L.D."/>
            <person name="Neto A.V."/>
            <person name="Chaucanez C.B."/>
            <person name="Silva P.A."/>
            <person name="Cunha O.L."/>
            <person name="de Oliveira F.F."/>
            <person name="dos Santos T.C."/>
            <person name="Barros A.L."/>
            <person name="Soares M.A."/>
            <person name="de Oliveira L.M."/>
            <person name="Marini M.M."/>
            <person name="Villalobos-Duno H."/>
            <person name="Cunha M.M."/>
            <person name="de Hoog S."/>
            <person name="da Silveira J.F."/>
            <person name="Henrissat B."/>
            <person name="Nino-Vega G.A."/>
            <person name="Cisalpino P.S."/>
            <person name="Mora-Montes H.M."/>
            <person name="Almeida S.R."/>
            <person name="Stajich J.E."/>
            <person name="Lopes-Bezerra L.M."/>
            <person name="Vasconcelos A.T."/>
            <person name="Felipe M.S."/>
        </authorList>
    </citation>
    <scope>NUCLEOTIDE SEQUENCE [LARGE SCALE GENOMIC DNA]</scope>
    <source>
        <strain evidence="3 4">1099-18</strain>
    </source>
</reference>
<feature type="region of interest" description="Disordered" evidence="1">
    <location>
        <begin position="273"/>
        <end position="325"/>
    </location>
</feature>